<accession>A0A498MSX6</accession>
<dbReference type="Pfam" id="PF21283">
    <property type="entry name" value="EPCAM-Trop-2_C"/>
    <property type="match status" value="2"/>
</dbReference>
<evidence type="ECO:0000256" key="3">
    <source>
        <dbReference type="SAM" id="Phobius"/>
    </source>
</evidence>
<comment type="caution">
    <text evidence="2">Lacks conserved residue(s) required for the propagation of feature annotation.</text>
</comment>
<evidence type="ECO:0000313" key="6">
    <source>
        <dbReference type="Proteomes" id="UP000290572"/>
    </source>
</evidence>
<dbReference type="PROSITE" id="PS00484">
    <property type="entry name" value="THYROGLOBULIN_1_1"/>
    <property type="match status" value="2"/>
</dbReference>
<sequence>MKAEMYRVRNNLSTRLIGGKPVETAFVDNDGIYDPECENDGKFKAVQCNGTEVCWCVNSAGVRRSDKGDKNIKCEHAETYWVRLELKHKDVTAALDATKLKIGIQNALLERYELDKKFVSEVKYDKDGRLIVVDVKKPMEDRTTDLALTTYYMEKDVKVLPLFVNPQIFEVNVEESKVYMENILVYYVDDKAPTFTMQRLTAGIIAFFVVVSLIVLIGVLVLFTWRWKANYSKAQARKMDTMSYCLIAMNDVSYQSFGWGERGYLRDLFVIKLKTLQKAEKLFLFGFLVFLKALFSSKMKVLIAFVVVVLVDVVASQLVPKCFLMKAEMYRARTGKSTRSIGGKPVETAFVDNDGIYDPECENDGKFKAIQCNGTEVCWCVNSAGVRRSDKGDKNIKCEHAETYWVRLELKHKEVSAALDEAKLKTGIQNALLERYKLDKTFVSEVKYDKDGRLIVVDVKKPMTDRTTDLALTTYYMEKDVKVLPLFTNEQPFEVSVEGSKVSMENILVYYVDDKAPTFTMQRLTAGIIALIVVVSLIVLVGVLVLVFLTRRQKANYSKAQPREMDTMS</sequence>
<dbReference type="GO" id="GO:0016020">
    <property type="term" value="C:membrane"/>
    <property type="evidence" value="ECO:0007669"/>
    <property type="project" value="InterPro"/>
</dbReference>
<feature type="domain" description="Thyroglobulin type-1" evidence="4">
    <location>
        <begin position="319"/>
        <end position="398"/>
    </location>
</feature>
<keyword evidence="7" id="KW-1267">Proteomics identification</keyword>
<dbReference type="InterPro" id="IPR043406">
    <property type="entry name" value="EPCAM/Trop-2"/>
</dbReference>
<dbReference type="InterPro" id="IPR049420">
    <property type="entry name" value="EPCAM-Trop-2_C"/>
</dbReference>
<name>A0A498MSX6_LABRO</name>
<dbReference type="Proteomes" id="UP000290572">
    <property type="component" value="Unassembled WGS sequence"/>
</dbReference>
<dbReference type="Pfam" id="PF00086">
    <property type="entry name" value="Thyroglobulin_1"/>
    <property type="match status" value="2"/>
</dbReference>
<evidence type="ECO:0000313" key="5">
    <source>
        <dbReference type="EMBL" id="RXN24768.1"/>
    </source>
</evidence>
<dbReference type="InterPro" id="IPR000716">
    <property type="entry name" value="Thyroglobulin_1"/>
</dbReference>
<keyword evidence="6" id="KW-1185">Reference proteome</keyword>
<feature type="transmembrane region" description="Helical" evidence="3">
    <location>
        <begin position="200"/>
        <end position="223"/>
    </location>
</feature>
<dbReference type="PANTHER" id="PTHR14168">
    <property type="entry name" value="TUMOR-ASSOCIATED CALCIUM SIGNAL TRANSDUCER"/>
    <property type="match status" value="1"/>
</dbReference>
<feature type="domain" description="Thyroglobulin type-1" evidence="4">
    <location>
        <begin position="1"/>
        <end position="74"/>
    </location>
</feature>
<dbReference type="PANTHER" id="PTHR14168:SF4">
    <property type="entry name" value="EPITHELIAL CELL ADHESION MOLECULE PRECURSOR"/>
    <property type="match status" value="1"/>
</dbReference>
<evidence type="ECO:0000256" key="2">
    <source>
        <dbReference type="PROSITE-ProRule" id="PRU00500"/>
    </source>
</evidence>
<evidence type="ECO:0000256" key="1">
    <source>
        <dbReference type="ARBA" id="ARBA00023157"/>
    </source>
</evidence>
<organism evidence="5 6">
    <name type="scientific">Labeo rohita</name>
    <name type="common">Indian major carp</name>
    <name type="synonym">Cyprinus rohita</name>
    <dbReference type="NCBI Taxonomy" id="84645"/>
    <lineage>
        <taxon>Eukaryota</taxon>
        <taxon>Metazoa</taxon>
        <taxon>Chordata</taxon>
        <taxon>Craniata</taxon>
        <taxon>Vertebrata</taxon>
        <taxon>Euteleostomi</taxon>
        <taxon>Actinopterygii</taxon>
        <taxon>Neopterygii</taxon>
        <taxon>Teleostei</taxon>
        <taxon>Ostariophysi</taxon>
        <taxon>Cypriniformes</taxon>
        <taxon>Cyprinidae</taxon>
        <taxon>Labeoninae</taxon>
        <taxon>Labeonini</taxon>
        <taxon>Labeo</taxon>
    </lineage>
</organism>
<dbReference type="InterPro" id="IPR036857">
    <property type="entry name" value="Thyroglobulin_1_sf"/>
</dbReference>
<evidence type="ECO:0007829" key="7">
    <source>
        <dbReference type="PeptideAtlas" id="A0A498MSX6"/>
    </source>
</evidence>
<dbReference type="STRING" id="84645.A0A498MSX6"/>
<dbReference type="Gene3D" id="4.10.800.10">
    <property type="entry name" value="Thyroglobulin type-1"/>
    <property type="match status" value="2"/>
</dbReference>
<evidence type="ECO:0000259" key="4">
    <source>
        <dbReference type="PROSITE" id="PS51162"/>
    </source>
</evidence>
<comment type="caution">
    <text evidence="5">The sequence shown here is derived from an EMBL/GenBank/DDBJ whole genome shotgun (WGS) entry which is preliminary data.</text>
</comment>
<reference evidence="5 6" key="1">
    <citation type="submission" date="2018-03" db="EMBL/GenBank/DDBJ databases">
        <title>Draft genome sequence of Rohu Carp (Labeo rohita).</title>
        <authorList>
            <person name="Das P."/>
            <person name="Kushwaha B."/>
            <person name="Joshi C.G."/>
            <person name="Kumar D."/>
            <person name="Nagpure N.S."/>
            <person name="Sahoo L."/>
            <person name="Das S.P."/>
            <person name="Bit A."/>
            <person name="Patnaik S."/>
            <person name="Meher P.K."/>
            <person name="Jayasankar P."/>
            <person name="Koringa P.G."/>
            <person name="Patel N.V."/>
            <person name="Hinsu A.T."/>
            <person name="Kumar R."/>
            <person name="Pandey M."/>
            <person name="Agarwal S."/>
            <person name="Srivastava S."/>
            <person name="Singh M."/>
            <person name="Iquebal M.A."/>
            <person name="Jaiswal S."/>
            <person name="Angadi U.B."/>
            <person name="Kumar N."/>
            <person name="Raza M."/>
            <person name="Shah T.M."/>
            <person name="Rai A."/>
            <person name="Jena J.K."/>
        </authorList>
    </citation>
    <scope>NUCLEOTIDE SEQUENCE [LARGE SCALE GENOMIC DNA]</scope>
    <source>
        <strain evidence="5">DASCIFA01</strain>
        <tissue evidence="5">Testis</tissue>
    </source>
</reference>
<gene>
    <name evidence="5" type="ORF">ROHU_021908</name>
</gene>
<dbReference type="CDD" id="cd00191">
    <property type="entry name" value="TY"/>
    <property type="match status" value="2"/>
</dbReference>
<proteinExistence type="evidence at protein level"/>
<keyword evidence="3" id="KW-0472">Membrane</keyword>
<keyword evidence="1" id="KW-1015">Disulfide bond</keyword>
<dbReference type="SMART" id="SM00211">
    <property type="entry name" value="TY"/>
    <property type="match status" value="2"/>
</dbReference>
<dbReference type="SUPFAM" id="SSF57610">
    <property type="entry name" value="Thyroglobulin type-1 domain"/>
    <property type="match status" value="2"/>
</dbReference>
<dbReference type="PROSITE" id="PS51162">
    <property type="entry name" value="THYROGLOBULIN_1_2"/>
    <property type="match status" value="2"/>
</dbReference>
<keyword evidence="3" id="KW-1133">Transmembrane helix</keyword>
<feature type="transmembrane region" description="Helical" evidence="3">
    <location>
        <begin position="524"/>
        <end position="549"/>
    </location>
</feature>
<keyword evidence="3" id="KW-0812">Transmembrane</keyword>
<dbReference type="AlphaFoldDB" id="A0A498MSX6"/>
<feature type="transmembrane region" description="Helical" evidence="3">
    <location>
        <begin position="301"/>
        <end position="324"/>
    </location>
</feature>
<protein>
    <submittedName>
        <fullName evidence="5">Epithelial cell adhesion molecule-like protein</fullName>
    </submittedName>
</protein>
<dbReference type="EMBL" id="QBIY01012510">
    <property type="protein sequence ID" value="RXN24768.1"/>
    <property type="molecule type" value="Genomic_DNA"/>
</dbReference>